<evidence type="ECO:0000259" key="1">
    <source>
        <dbReference type="PROSITE" id="PS50994"/>
    </source>
</evidence>
<sequence>MKRARFTDEQIVRILQEADKAPVAEVAKRHGVSEPSIYIWRKKFGDMGTDDVKRLKLLEQENSRLKKILAERDLEIEVMKEITGKKVVSVQARLEQARYAVDRGISQRRACALLQVARSGLGYQQRMPVKDQPVIAAMRSYSEQYPRYGARRIRIFLRRDGIVLGRDRAARIWAGAGLQMPKKRTRKRKDHMGSPNRQPFVATAPNEVWAYDFVFDACANGQKLKCLTLIDEFTKESLYIDVAGSIKGKRVVQILEEVIAKRGYPKVLRSDNGPEFISTILLEWAVAKGLHNLHIEPGKPWQNGTNESFNGKFRDECLALNWFYSRQHAKVIIETWRKHYNLIRPHSSLDYQTPLEFVSEWRNNLNPGVHVSK</sequence>
<evidence type="ECO:0000313" key="3">
    <source>
        <dbReference type="Proteomes" id="UP000500806"/>
    </source>
</evidence>
<name>A0A6M9PGG4_9BURK</name>
<dbReference type="AlphaFoldDB" id="A0A6M9PGG4"/>
<dbReference type="PANTHER" id="PTHR47515">
    <property type="entry name" value="LOW CALCIUM RESPONSE LOCUS PROTEIN T"/>
    <property type="match status" value="1"/>
</dbReference>
<feature type="domain" description="Integrase catalytic" evidence="1">
    <location>
        <begin position="201"/>
        <end position="362"/>
    </location>
</feature>
<dbReference type="PANTHER" id="PTHR47515:SF1">
    <property type="entry name" value="BLR2054 PROTEIN"/>
    <property type="match status" value="1"/>
</dbReference>
<dbReference type="NCBIfam" id="NF033516">
    <property type="entry name" value="transpos_IS3"/>
    <property type="match status" value="1"/>
</dbReference>
<dbReference type="Pfam" id="PF13683">
    <property type="entry name" value="rve_3"/>
    <property type="match status" value="1"/>
</dbReference>
<dbReference type="GO" id="GO:0003677">
    <property type="term" value="F:DNA binding"/>
    <property type="evidence" value="ECO:0007669"/>
    <property type="project" value="InterPro"/>
</dbReference>
<organism evidence="2 3">
    <name type="scientific">Polynucleobacter antarcticus</name>
    <dbReference type="NCBI Taxonomy" id="1743162"/>
    <lineage>
        <taxon>Bacteria</taxon>
        <taxon>Pseudomonadati</taxon>
        <taxon>Pseudomonadota</taxon>
        <taxon>Betaproteobacteria</taxon>
        <taxon>Burkholderiales</taxon>
        <taxon>Burkholderiaceae</taxon>
        <taxon>Polynucleobacter</taxon>
    </lineage>
</organism>
<evidence type="ECO:0000313" key="2">
    <source>
        <dbReference type="EMBL" id="QKM61890.1"/>
    </source>
</evidence>
<dbReference type="InterPro" id="IPR048020">
    <property type="entry name" value="Transpos_IS3"/>
</dbReference>
<dbReference type="InterPro" id="IPR002514">
    <property type="entry name" value="Transposase_8"/>
</dbReference>
<dbReference type="Pfam" id="PF01527">
    <property type="entry name" value="HTH_Tnp_1"/>
    <property type="match status" value="1"/>
</dbReference>
<dbReference type="InterPro" id="IPR025948">
    <property type="entry name" value="HTH-like_dom"/>
</dbReference>
<proteinExistence type="predicted"/>
<gene>
    <name evidence="2" type="ORF">DCO16_01600</name>
</gene>
<dbReference type="Proteomes" id="UP000500806">
    <property type="component" value="Chromosome"/>
</dbReference>
<reference evidence="2 3" key="1">
    <citation type="submission" date="2018-04" db="EMBL/GenBank/DDBJ databases">
        <title>Polynucleobacter sp. LimPoW16 genome.</title>
        <authorList>
            <person name="Hahn M.W."/>
        </authorList>
    </citation>
    <scope>NUCLEOTIDE SEQUENCE [LARGE SCALE GENOMIC DNA]</scope>
    <source>
        <strain evidence="2 3">LimPoW16</strain>
    </source>
</reference>
<dbReference type="InterPro" id="IPR012337">
    <property type="entry name" value="RNaseH-like_sf"/>
</dbReference>
<dbReference type="PROSITE" id="PS50994">
    <property type="entry name" value="INTEGRASE"/>
    <property type="match status" value="1"/>
</dbReference>
<dbReference type="GO" id="GO:0015074">
    <property type="term" value="P:DNA integration"/>
    <property type="evidence" value="ECO:0007669"/>
    <property type="project" value="InterPro"/>
</dbReference>
<keyword evidence="3" id="KW-1185">Reference proteome</keyword>
<dbReference type="InterPro" id="IPR036397">
    <property type="entry name" value="RNaseH_sf"/>
</dbReference>
<protein>
    <submittedName>
        <fullName evidence="2">IS3 family transposase</fullName>
    </submittedName>
</protein>
<dbReference type="RefSeq" id="WP_173942042.1">
    <property type="nucleotide sequence ID" value="NZ_CP028941.1"/>
</dbReference>
<dbReference type="Gene3D" id="3.30.420.10">
    <property type="entry name" value="Ribonuclease H-like superfamily/Ribonuclease H"/>
    <property type="match status" value="1"/>
</dbReference>
<dbReference type="GO" id="GO:0006313">
    <property type="term" value="P:DNA transposition"/>
    <property type="evidence" value="ECO:0007669"/>
    <property type="project" value="InterPro"/>
</dbReference>
<dbReference type="InterPro" id="IPR009057">
    <property type="entry name" value="Homeodomain-like_sf"/>
</dbReference>
<dbReference type="InterPro" id="IPR001584">
    <property type="entry name" value="Integrase_cat-core"/>
</dbReference>
<dbReference type="SUPFAM" id="SSF53098">
    <property type="entry name" value="Ribonuclease H-like"/>
    <property type="match status" value="1"/>
</dbReference>
<accession>A0A6M9PGG4</accession>
<dbReference type="Pfam" id="PF13276">
    <property type="entry name" value="HTH_21"/>
    <property type="match status" value="1"/>
</dbReference>
<dbReference type="SUPFAM" id="SSF46689">
    <property type="entry name" value="Homeodomain-like"/>
    <property type="match status" value="1"/>
</dbReference>
<dbReference type="GO" id="GO:0004803">
    <property type="term" value="F:transposase activity"/>
    <property type="evidence" value="ECO:0007669"/>
    <property type="project" value="InterPro"/>
</dbReference>
<dbReference type="EMBL" id="CP028941">
    <property type="protein sequence ID" value="QKM61890.1"/>
    <property type="molecule type" value="Genomic_DNA"/>
</dbReference>
<dbReference type="KEGG" id="pani:DCO16_01600"/>